<keyword evidence="2" id="KW-1185">Reference proteome</keyword>
<comment type="caution">
    <text evidence="1">The sequence shown here is derived from an EMBL/GenBank/DDBJ whole genome shotgun (WGS) entry which is preliminary data.</text>
</comment>
<name>A0A4Z2CML3_SCHJA</name>
<dbReference type="EMBL" id="SKCS01000529">
    <property type="protein sequence ID" value="TNN05450.1"/>
    <property type="molecule type" value="Genomic_DNA"/>
</dbReference>
<dbReference type="PANTHER" id="PTHR14540:SF2">
    <property type="entry name" value="INTEGRATOR COMPLEX SUBUNIT 15"/>
    <property type="match status" value="1"/>
</dbReference>
<sequence>MSASELCKKSLVTLESYLKDEHINSETLKFAAISVLLIDGKKPNPLEEVEILDTIATYMMLKNEEDVKYRLFFEVFPADKDISAESLYFLVKLSSLAICLGLSPLLEIVSLWLKVRVCQFCACSAVQSANYSFTISYEVIEEFVTALTSDVLSIHGLALSSKNSIMQSRDLNIDNPLYSIPSVSPTFADAFLSGITLVYGFHPCLRSSVYNFPVLQEATKDPPPLIISCITHWLRLSRTAKQHQNGTSPSSSWTSIDWPSTARRYRCLSQSRLSVDLILMSQLPPPLCLLWWTVFEPLRHIARSPCKPRKENCNKLVSDCISDLHYEVLQCLSEPSSLAAYRHGSGIPGCSGFPTWLFTCSRKMEYTKEFYYLESIITEVHEQCSLVDFSSKRCMSDKQIDPSELMVIRLAEFMHISWVSGRIRNLSLDEFHRLLDPLRCHNWIDLFLTRFKR</sequence>
<reference evidence="1 2" key="1">
    <citation type="submission" date="2019-03" db="EMBL/GenBank/DDBJ databases">
        <title>An improved genome assembly of the fluke Schistosoma japonicum.</title>
        <authorList>
            <person name="Hu W."/>
            <person name="Luo F."/>
            <person name="Yin M."/>
            <person name="Mo X."/>
            <person name="Sun C."/>
            <person name="Wu Q."/>
            <person name="Zhu B."/>
            <person name="Xiang M."/>
            <person name="Wang J."/>
            <person name="Wang Y."/>
            <person name="Zhang T."/>
            <person name="Xu B."/>
            <person name="Zheng H."/>
            <person name="Feng Z."/>
        </authorList>
    </citation>
    <scope>NUCLEOTIDE SEQUENCE [LARGE SCALE GENOMIC DNA]</scope>
    <source>
        <strain evidence="1">HuSjv2</strain>
        <tissue evidence="1">Worms</tissue>
    </source>
</reference>
<dbReference type="EMBL" id="SKCS01000529">
    <property type="protein sequence ID" value="TNN05451.1"/>
    <property type="molecule type" value="Genomic_DNA"/>
</dbReference>
<evidence type="ECO:0000313" key="2">
    <source>
        <dbReference type="Proteomes" id="UP000311919"/>
    </source>
</evidence>
<dbReference type="PANTHER" id="PTHR14540">
    <property type="entry name" value="INTEGRATOR COMPLEX SUBUNIT 15"/>
    <property type="match status" value="1"/>
</dbReference>
<dbReference type="OrthoDB" id="6244623at2759"/>
<dbReference type="InterPro" id="IPR027844">
    <property type="entry name" value="INTS15"/>
</dbReference>
<proteinExistence type="predicted"/>
<gene>
    <name evidence="1" type="ORF">EWB00_009245</name>
</gene>
<dbReference type="AlphaFoldDB" id="A0A4Z2CML3"/>
<accession>A0A4Z2CML3</accession>
<protein>
    <submittedName>
        <fullName evidence="1">EGF type aspartate asparagine hydroxylation site</fullName>
    </submittedName>
</protein>
<dbReference type="Proteomes" id="UP000311919">
    <property type="component" value="Unassembled WGS sequence"/>
</dbReference>
<evidence type="ECO:0000313" key="1">
    <source>
        <dbReference type="EMBL" id="TNN05451.1"/>
    </source>
</evidence>
<dbReference type="Pfam" id="PF14964">
    <property type="entry name" value="INTS15"/>
    <property type="match status" value="1"/>
</dbReference>
<organism evidence="1 2">
    <name type="scientific">Schistosoma japonicum</name>
    <name type="common">Blood fluke</name>
    <dbReference type="NCBI Taxonomy" id="6182"/>
    <lineage>
        <taxon>Eukaryota</taxon>
        <taxon>Metazoa</taxon>
        <taxon>Spiralia</taxon>
        <taxon>Lophotrochozoa</taxon>
        <taxon>Platyhelminthes</taxon>
        <taxon>Trematoda</taxon>
        <taxon>Digenea</taxon>
        <taxon>Strigeidida</taxon>
        <taxon>Schistosomatoidea</taxon>
        <taxon>Schistosomatidae</taxon>
        <taxon>Schistosoma</taxon>
    </lineage>
</organism>